<dbReference type="PANTHER" id="PTHR43166:SF9">
    <property type="entry name" value="GLUTAMATE_ASPARTATE IMPORT ATP-BINDING PROTEIN GLTL"/>
    <property type="match status" value="1"/>
</dbReference>
<dbReference type="InterPro" id="IPR030679">
    <property type="entry name" value="ABC_ATPase_HisP-typ"/>
</dbReference>
<evidence type="ECO:0000256" key="8">
    <source>
        <dbReference type="ARBA" id="ARBA00023136"/>
    </source>
</evidence>
<dbReference type="RefSeq" id="WP_020794242.1">
    <property type="nucleotide sequence ID" value="NZ_JAADZU010000012.1"/>
</dbReference>
<evidence type="ECO:0000256" key="5">
    <source>
        <dbReference type="ARBA" id="ARBA00022741"/>
    </source>
</evidence>
<dbReference type="EMBL" id="JAADZU010000012">
    <property type="protein sequence ID" value="NDK89064.1"/>
    <property type="molecule type" value="Genomic_DNA"/>
</dbReference>
<dbReference type="EC" id="7.4.2.1" evidence="9"/>
<evidence type="ECO:0000256" key="4">
    <source>
        <dbReference type="ARBA" id="ARBA00022475"/>
    </source>
</evidence>
<comment type="caution">
    <text evidence="12">The sequence shown here is derived from an EMBL/GenBank/DDBJ whole genome shotgun (WGS) entry which is preliminary data.</text>
</comment>
<evidence type="ECO:0000256" key="10">
    <source>
        <dbReference type="ARBA" id="ARBA00047624"/>
    </source>
</evidence>
<dbReference type="InterPro" id="IPR027417">
    <property type="entry name" value="P-loop_NTPase"/>
</dbReference>
<evidence type="ECO:0000256" key="2">
    <source>
        <dbReference type="ARBA" id="ARBA00005417"/>
    </source>
</evidence>
<keyword evidence="7" id="KW-0029">Amino-acid transport</keyword>
<dbReference type="AlphaFoldDB" id="A0A7K3LLF7"/>
<dbReference type="CDD" id="cd03262">
    <property type="entry name" value="ABC_HisP_GlnQ"/>
    <property type="match status" value="1"/>
</dbReference>
<comment type="similarity">
    <text evidence="2">Belongs to the ABC transporter superfamily.</text>
</comment>
<evidence type="ECO:0000256" key="9">
    <source>
        <dbReference type="ARBA" id="ARBA00038850"/>
    </source>
</evidence>
<gene>
    <name evidence="12" type="ORF">GYA93_05630</name>
</gene>
<dbReference type="Proteomes" id="UP000466307">
    <property type="component" value="Unassembled WGS sequence"/>
</dbReference>
<dbReference type="Gene3D" id="3.40.50.300">
    <property type="entry name" value="P-loop containing nucleotide triphosphate hydrolases"/>
    <property type="match status" value="1"/>
</dbReference>
<dbReference type="InterPro" id="IPR050086">
    <property type="entry name" value="MetN_ABC_transporter-like"/>
</dbReference>
<dbReference type="InterPro" id="IPR003439">
    <property type="entry name" value="ABC_transporter-like_ATP-bd"/>
</dbReference>
<proteinExistence type="inferred from homology"/>
<dbReference type="GO" id="GO:0005886">
    <property type="term" value="C:plasma membrane"/>
    <property type="evidence" value="ECO:0007669"/>
    <property type="project" value="UniProtKB-SubCell"/>
</dbReference>
<keyword evidence="5" id="KW-0547">Nucleotide-binding</keyword>
<keyword evidence="13" id="KW-1185">Reference proteome</keyword>
<keyword evidence="4" id="KW-1003">Cell membrane</keyword>
<dbReference type="GO" id="GO:0015426">
    <property type="term" value="F:ATPase-coupled polar amino acid-transporter activity"/>
    <property type="evidence" value="ECO:0007669"/>
    <property type="project" value="UniProtKB-EC"/>
</dbReference>
<comment type="catalytic activity">
    <reaction evidence="10">
        <text>a polar amino acid(out) + ATP + H2O = a polar amino acid(in) + ADP + phosphate + H(+)</text>
        <dbReference type="Rhea" id="RHEA:14673"/>
        <dbReference type="ChEBI" id="CHEBI:15377"/>
        <dbReference type="ChEBI" id="CHEBI:15378"/>
        <dbReference type="ChEBI" id="CHEBI:30616"/>
        <dbReference type="ChEBI" id="CHEBI:43474"/>
        <dbReference type="ChEBI" id="CHEBI:62031"/>
        <dbReference type="ChEBI" id="CHEBI:456216"/>
        <dbReference type="EC" id="7.4.2.1"/>
    </reaction>
    <physiologicalReaction direction="left-to-right" evidence="10">
        <dbReference type="Rhea" id="RHEA:14674"/>
    </physiologicalReaction>
</comment>
<dbReference type="SMART" id="SM00382">
    <property type="entry name" value="AAA"/>
    <property type="match status" value="1"/>
</dbReference>
<dbReference type="GO" id="GO:0016887">
    <property type="term" value="F:ATP hydrolysis activity"/>
    <property type="evidence" value="ECO:0007669"/>
    <property type="project" value="InterPro"/>
</dbReference>
<evidence type="ECO:0000256" key="6">
    <source>
        <dbReference type="ARBA" id="ARBA00022840"/>
    </source>
</evidence>
<dbReference type="FunFam" id="3.40.50.300:FF:000020">
    <property type="entry name" value="Amino acid ABC transporter ATP-binding component"/>
    <property type="match status" value="1"/>
</dbReference>
<organism evidence="12 13">
    <name type="scientific">Gordonia desulfuricans</name>
    <dbReference type="NCBI Taxonomy" id="89051"/>
    <lineage>
        <taxon>Bacteria</taxon>
        <taxon>Bacillati</taxon>
        <taxon>Actinomycetota</taxon>
        <taxon>Actinomycetes</taxon>
        <taxon>Mycobacteriales</taxon>
        <taxon>Gordoniaceae</taxon>
        <taxon>Gordonia</taxon>
    </lineage>
</organism>
<evidence type="ECO:0000313" key="13">
    <source>
        <dbReference type="Proteomes" id="UP000466307"/>
    </source>
</evidence>
<keyword evidence="3" id="KW-0813">Transport</keyword>
<dbReference type="PROSITE" id="PS00211">
    <property type="entry name" value="ABC_TRANSPORTER_1"/>
    <property type="match status" value="1"/>
</dbReference>
<name>A0A7K3LLF7_9ACTN</name>
<evidence type="ECO:0000256" key="3">
    <source>
        <dbReference type="ARBA" id="ARBA00022448"/>
    </source>
</evidence>
<protein>
    <recommendedName>
        <fullName evidence="9">ABC-type polar-amino-acid transporter</fullName>
        <ecNumber evidence="9">7.4.2.1</ecNumber>
    </recommendedName>
</protein>
<dbReference type="PIRSF" id="PIRSF039085">
    <property type="entry name" value="ABC_ATPase_HisP"/>
    <property type="match status" value="1"/>
</dbReference>
<sequence length="271" mass="29430">MTTTPDIVTRSADPAADDPMIRISGVRKSYGSTEVLKGIDLDIPTGETVCIIGPSGSGKSTLLRTMNHLEDISAGSITVDGDLVGYRLKRGKLYELRESEACRRRLEIGMVFQHFNLFPHMTALENVTFAPIKVKRESPAAATEYARSLLARVGLADKEGSYPSKLSGGQQQRVAIARALAMRPKVMLFDEPTSALDPELVGEVLSVIKDLARTGGITMVVVTHEMGFAREVSDRVVFMDAGTIVEVGPPAQVFDTPAHDRTRTFLSAVLR</sequence>
<evidence type="ECO:0000256" key="7">
    <source>
        <dbReference type="ARBA" id="ARBA00022970"/>
    </source>
</evidence>
<accession>A0A7K3LLF7</accession>
<dbReference type="InterPro" id="IPR003593">
    <property type="entry name" value="AAA+_ATPase"/>
</dbReference>
<evidence type="ECO:0000259" key="11">
    <source>
        <dbReference type="PROSITE" id="PS50893"/>
    </source>
</evidence>
<dbReference type="Pfam" id="PF00005">
    <property type="entry name" value="ABC_tran"/>
    <property type="match status" value="1"/>
</dbReference>
<dbReference type="InterPro" id="IPR017871">
    <property type="entry name" value="ABC_transporter-like_CS"/>
</dbReference>
<evidence type="ECO:0000313" key="12">
    <source>
        <dbReference type="EMBL" id="NDK89064.1"/>
    </source>
</evidence>
<dbReference type="SUPFAM" id="SSF52540">
    <property type="entry name" value="P-loop containing nucleoside triphosphate hydrolases"/>
    <property type="match status" value="1"/>
</dbReference>
<reference evidence="12 13" key="1">
    <citation type="submission" date="2020-01" db="EMBL/GenBank/DDBJ databases">
        <title>Investigation of new actinobacteria for the biodesulphurisation of diesel fuel.</title>
        <authorList>
            <person name="Athi Narayanan S.M."/>
        </authorList>
    </citation>
    <scope>NUCLEOTIDE SEQUENCE [LARGE SCALE GENOMIC DNA]</scope>
    <source>
        <strain evidence="12 13">213E</strain>
    </source>
</reference>
<keyword evidence="6 12" id="KW-0067">ATP-binding</keyword>
<dbReference type="PROSITE" id="PS50893">
    <property type="entry name" value="ABC_TRANSPORTER_2"/>
    <property type="match status" value="1"/>
</dbReference>
<comment type="subcellular location">
    <subcellularLocation>
        <location evidence="1">Cell membrane</location>
        <topology evidence="1">Peripheral membrane protein</topology>
    </subcellularLocation>
</comment>
<dbReference type="GO" id="GO:0005524">
    <property type="term" value="F:ATP binding"/>
    <property type="evidence" value="ECO:0007669"/>
    <property type="project" value="UniProtKB-KW"/>
</dbReference>
<keyword evidence="8" id="KW-0472">Membrane</keyword>
<feature type="domain" description="ABC transporter" evidence="11">
    <location>
        <begin position="21"/>
        <end position="266"/>
    </location>
</feature>
<dbReference type="PANTHER" id="PTHR43166">
    <property type="entry name" value="AMINO ACID IMPORT ATP-BINDING PROTEIN"/>
    <property type="match status" value="1"/>
</dbReference>
<evidence type="ECO:0000256" key="1">
    <source>
        <dbReference type="ARBA" id="ARBA00004202"/>
    </source>
</evidence>